<dbReference type="HOGENOM" id="CLU_013253_1_2_1"/>
<dbReference type="GO" id="GO:0004190">
    <property type="term" value="F:aspartic-type endopeptidase activity"/>
    <property type="evidence" value="ECO:0007669"/>
    <property type="project" value="UniProtKB-KW"/>
</dbReference>
<dbReference type="FunFam" id="2.40.70.10:FF:000115">
    <property type="entry name" value="Lysosomal aspartic protease"/>
    <property type="match status" value="1"/>
</dbReference>
<sequence>MISLPIVALALLPYALAAPQPEAYADPIHVPIVRRSNPDRVANLPKAVEALKKKYGFTQGNTKRAGNTASVPITDEQNDSSYSGVVSIGTPPQNLNLVLDTGSSDLWVATSSCTTCTSDIPLFNPTKSSTYKAATGSGSTLEIDYGSGSVQGVISEDTVSFGGFTIPTQELLGVTTTTTGLINDGLSGIMGLGFASISALQTTPFWEAIYNANMFSQPLFGFYLERYVNQPQQINTAPGGTLTLGGTNTSLYTGQIEFINMPSGTTPSYWLQQVSTVTVQGKSISVATNSGLAAIDTGTTLIGAPTSIVQSIWSNVPGSMELTGEYQGLYAFPCSTDVSVSLNFGGTTWPISSADMNLGSISISSAGGSTGASTQMCVGGIFDIGNSVGSGQGAPAWIVGDTFLKNVYSVYQANPPAVGFAQLASGLSSSGGSSGSSSGSPVGFSNSAGIPVPTGTSGSPSGLGTGAASPSTSISMALTLLTTLFAGFFFAL</sequence>
<dbReference type="InterPro" id="IPR034164">
    <property type="entry name" value="Pepsin-like_dom"/>
</dbReference>
<dbReference type="PROSITE" id="PS00141">
    <property type="entry name" value="ASP_PROTEASE"/>
    <property type="match status" value="1"/>
</dbReference>
<reference evidence="10 11" key="1">
    <citation type="submission" date="2014-04" db="EMBL/GenBank/DDBJ databases">
        <title>Evolutionary Origins and Diversification of the Mycorrhizal Mutualists.</title>
        <authorList>
            <consortium name="DOE Joint Genome Institute"/>
            <consortium name="Mycorrhizal Genomics Consortium"/>
            <person name="Kohler A."/>
            <person name="Kuo A."/>
            <person name="Nagy L.G."/>
            <person name="Floudas D."/>
            <person name="Copeland A."/>
            <person name="Barry K.W."/>
            <person name="Cichocki N."/>
            <person name="Veneault-Fourrey C."/>
            <person name="LaButti K."/>
            <person name="Lindquist E.A."/>
            <person name="Lipzen A."/>
            <person name="Lundell T."/>
            <person name="Morin E."/>
            <person name="Murat C."/>
            <person name="Riley R."/>
            <person name="Ohm R."/>
            <person name="Sun H."/>
            <person name="Tunlid A."/>
            <person name="Henrissat B."/>
            <person name="Grigoriev I.V."/>
            <person name="Hibbett D.S."/>
            <person name="Martin F."/>
        </authorList>
    </citation>
    <scope>NUCLEOTIDE SEQUENCE [LARGE SCALE GENOMIC DNA]</scope>
    <source>
        <strain evidence="10 11">MD-312</strain>
    </source>
</reference>
<organism evidence="10 11">
    <name type="scientific">Hydnomerulius pinastri MD-312</name>
    <dbReference type="NCBI Taxonomy" id="994086"/>
    <lineage>
        <taxon>Eukaryota</taxon>
        <taxon>Fungi</taxon>
        <taxon>Dikarya</taxon>
        <taxon>Basidiomycota</taxon>
        <taxon>Agaricomycotina</taxon>
        <taxon>Agaricomycetes</taxon>
        <taxon>Agaricomycetidae</taxon>
        <taxon>Boletales</taxon>
        <taxon>Boletales incertae sedis</taxon>
        <taxon>Leucogyrophana</taxon>
    </lineage>
</organism>
<evidence type="ECO:0000256" key="3">
    <source>
        <dbReference type="ARBA" id="ARBA00022750"/>
    </source>
</evidence>
<dbReference type="PANTHER" id="PTHR47966">
    <property type="entry name" value="BETA-SITE APP-CLEAVING ENZYME, ISOFORM A-RELATED"/>
    <property type="match status" value="1"/>
</dbReference>
<dbReference type="InterPro" id="IPR033121">
    <property type="entry name" value="PEPTIDASE_A1"/>
</dbReference>
<dbReference type="PROSITE" id="PS51767">
    <property type="entry name" value="PEPTIDASE_A1"/>
    <property type="match status" value="1"/>
</dbReference>
<dbReference type="GO" id="GO:0006508">
    <property type="term" value="P:proteolysis"/>
    <property type="evidence" value="ECO:0007669"/>
    <property type="project" value="UniProtKB-KW"/>
</dbReference>
<keyword evidence="2 6" id="KW-0645">Protease</keyword>
<comment type="similarity">
    <text evidence="1 6">Belongs to the peptidase A1 family.</text>
</comment>
<evidence type="ECO:0000313" key="10">
    <source>
        <dbReference type="EMBL" id="KIJ60065.1"/>
    </source>
</evidence>
<evidence type="ECO:0000256" key="7">
    <source>
        <dbReference type="SAM" id="MobiDB-lite"/>
    </source>
</evidence>
<dbReference type="EMBL" id="KN839877">
    <property type="protein sequence ID" value="KIJ60065.1"/>
    <property type="molecule type" value="Genomic_DNA"/>
</dbReference>
<gene>
    <name evidence="10" type="ORF">HYDPIDRAFT_32639</name>
</gene>
<evidence type="ECO:0000256" key="4">
    <source>
        <dbReference type="ARBA" id="ARBA00022801"/>
    </source>
</evidence>
<protein>
    <submittedName>
        <fullName evidence="10">Unplaced genomic scaffold scaffold_43, whole genome shotgun sequence</fullName>
    </submittedName>
</protein>
<dbReference type="Gene3D" id="2.40.70.10">
    <property type="entry name" value="Acid Proteases"/>
    <property type="match status" value="2"/>
</dbReference>
<evidence type="ECO:0000259" key="9">
    <source>
        <dbReference type="PROSITE" id="PS51767"/>
    </source>
</evidence>
<dbReference type="Pfam" id="PF00026">
    <property type="entry name" value="Asp"/>
    <property type="match status" value="1"/>
</dbReference>
<keyword evidence="3 6" id="KW-0064">Aspartyl protease</keyword>
<evidence type="ECO:0000256" key="8">
    <source>
        <dbReference type="SAM" id="SignalP"/>
    </source>
</evidence>
<evidence type="ECO:0000313" key="11">
    <source>
        <dbReference type="Proteomes" id="UP000053820"/>
    </source>
</evidence>
<feature type="region of interest" description="Disordered" evidence="7">
    <location>
        <begin position="432"/>
        <end position="465"/>
    </location>
</feature>
<evidence type="ECO:0000256" key="2">
    <source>
        <dbReference type="ARBA" id="ARBA00022670"/>
    </source>
</evidence>
<dbReference type="InterPro" id="IPR001461">
    <property type="entry name" value="Aspartic_peptidase_A1"/>
</dbReference>
<dbReference type="OrthoDB" id="771136at2759"/>
<dbReference type="Proteomes" id="UP000053820">
    <property type="component" value="Unassembled WGS sequence"/>
</dbReference>
<dbReference type="PANTHER" id="PTHR47966:SF51">
    <property type="entry name" value="BETA-SITE APP-CLEAVING ENZYME, ISOFORM A-RELATED"/>
    <property type="match status" value="1"/>
</dbReference>
<feature type="signal peptide" evidence="8">
    <location>
        <begin position="1"/>
        <end position="17"/>
    </location>
</feature>
<keyword evidence="11" id="KW-1185">Reference proteome</keyword>
<evidence type="ECO:0000256" key="6">
    <source>
        <dbReference type="RuleBase" id="RU000454"/>
    </source>
</evidence>
<dbReference type="InterPro" id="IPR001969">
    <property type="entry name" value="Aspartic_peptidase_AS"/>
</dbReference>
<name>A0A0C9VQQ8_9AGAM</name>
<feature type="domain" description="Peptidase A1" evidence="9">
    <location>
        <begin position="82"/>
        <end position="421"/>
    </location>
</feature>
<dbReference type="AlphaFoldDB" id="A0A0C9VQQ8"/>
<feature type="active site" evidence="5">
    <location>
        <position position="100"/>
    </location>
</feature>
<dbReference type="SUPFAM" id="SSF50630">
    <property type="entry name" value="Acid proteases"/>
    <property type="match status" value="1"/>
</dbReference>
<dbReference type="InterPro" id="IPR021109">
    <property type="entry name" value="Peptidase_aspartic_dom_sf"/>
</dbReference>
<evidence type="ECO:0000256" key="5">
    <source>
        <dbReference type="PIRSR" id="PIRSR601461-1"/>
    </source>
</evidence>
<dbReference type="CDD" id="cd05471">
    <property type="entry name" value="pepsin_like"/>
    <property type="match status" value="1"/>
</dbReference>
<dbReference type="PRINTS" id="PR00792">
    <property type="entry name" value="PEPSIN"/>
</dbReference>
<feature type="chain" id="PRO_5002221826" evidence="8">
    <location>
        <begin position="18"/>
        <end position="492"/>
    </location>
</feature>
<proteinExistence type="inferred from homology"/>
<keyword evidence="4 6" id="KW-0378">Hydrolase</keyword>
<evidence type="ECO:0000256" key="1">
    <source>
        <dbReference type="ARBA" id="ARBA00007447"/>
    </source>
</evidence>
<keyword evidence="8" id="KW-0732">Signal</keyword>
<accession>A0A0C9VQQ8</accession>
<feature type="active site" evidence="5">
    <location>
        <position position="296"/>
    </location>
</feature>